<dbReference type="Pfam" id="PF12146">
    <property type="entry name" value="Hydrolase_4"/>
    <property type="match status" value="1"/>
</dbReference>
<accession>A0A1H9M4J2</accession>
<dbReference type="RefSeq" id="WP_089738702.1">
    <property type="nucleotide sequence ID" value="NZ_FOGL01000001.1"/>
</dbReference>
<sequence>MRITSRSVQTIEKTIMTARLFSGFWDRWIVHGLSRSTMMEAMKQINHLEDWLNYFEAKAITYNELAVSASGSTRGNALRNYYQASLCYNLCQWIFPSICDEKKYWYSKMSETSQLADQLLDNTLIYTEIKSGNQSSYGRIRRNSNTSKVMIILTPIDSTAEELFSYEDHFFRLGFSTVCFDGPGQGKTLLNGWKLSTGSYRLFLDELMKMVKSTFPGMSVYLFGTSSGALWAIEAAKYEVVKKVISVSPSISSDLKMPDYFNERVNAVTEDVKAVLPIVDKLTIHKPVLLFHGAKDVLVKQEDINRLISRLPQKSEWKIYPNEGHCCNYKLDEIRSISAEWCKEGVK</sequence>
<evidence type="ECO:0000313" key="2">
    <source>
        <dbReference type="EMBL" id="SER18618.1"/>
    </source>
</evidence>
<dbReference type="GO" id="GO:0016787">
    <property type="term" value="F:hydrolase activity"/>
    <property type="evidence" value="ECO:0007669"/>
    <property type="project" value="UniProtKB-KW"/>
</dbReference>
<evidence type="ECO:0000259" key="1">
    <source>
        <dbReference type="Pfam" id="PF12146"/>
    </source>
</evidence>
<organism evidence="2 3">
    <name type="scientific">Gracilibacillus ureilyticus</name>
    <dbReference type="NCBI Taxonomy" id="531814"/>
    <lineage>
        <taxon>Bacteria</taxon>
        <taxon>Bacillati</taxon>
        <taxon>Bacillota</taxon>
        <taxon>Bacilli</taxon>
        <taxon>Bacillales</taxon>
        <taxon>Bacillaceae</taxon>
        <taxon>Gracilibacillus</taxon>
    </lineage>
</organism>
<dbReference type="Proteomes" id="UP000199687">
    <property type="component" value="Unassembled WGS sequence"/>
</dbReference>
<name>A0A1H9M4J2_9BACI</name>
<keyword evidence="2" id="KW-0378">Hydrolase</keyword>
<dbReference type="STRING" id="531814.SAMN04487944_101554"/>
<keyword evidence="3" id="KW-1185">Reference proteome</keyword>
<evidence type="ECO:0000313" key="3">
    <source>
        <dbReference type="Proteomes" id="UP000199687"/>
    </source>
</evidence>
<proteinExistence type="predicted"/>
<gene>
    <name evidence="2" type="ORF">SAMN04487944_101554</name>
</gene>
<dbReference type="OrthoDB" id="9808398at2"/>
<dbReference type="EMBL" id="FOGL01000001">
    <property type="protein sequence ID" value="SER18618.1"/>
    <property type="molecule type" value="Genomic_DNA"/>
</dbReference>
<dbReference type="InterPro" id="IPR029058">
    <property type="entry name" value="AB_hydrolase_fold"/>
</dbReference>
<feature type="domain" description="Serine aminopeptidase S33" evidence="1">
    <location>
        <begin position="168"/>
        <end position="267"/>
    </location>
</feature>
<dbReference type="SUPFAM" id="SSF53474">
    <property type="entry name" value="alpha/beta-Hydrolases"/>
    <property type="match status" value="1"/>
</dbReference>
<dbReference type="AlphaFoldDB" id="A0A1H9M4J2"/>
<dbReference type="Gene3D" id="3.40.50.1820">
    <property type="entry name" value="alpha/beta hydrolase"/>
    <property type="match status" value="1"/>
</dbReference>
<reference evidence="2 3" key="1">
    <citation type="submission" date="2016-10" db="EMBL/GenBank/DDBJ databases">
        <authorList>
            <person name="de Groot N.N."/>
        </authorList>
    </citation>
    <scope>NUCLEOTIDE SEQUENCE [LARGE SCALE GENOMIC DNA]</scope>
    <source>
        <strain evidence="2 3">CGMCC 1.7727</strain>
    </source>
</reference>
<protein>
    <submittedName>
        <fullName evidence="2">Lysophospholipase, alpha-beta hydrolase superfamily</fullName>
    </submittedName>
</protein>
<dbReference type="InterPro" id="IPR022742">
    <property type="entry name" value="Hydrolase_4"/>
</dbReference>